<dbReference type="SUPFAM" id="SSF56349">
    <property type="entry name" value="DNA breaking-rejoining enzymes"/>
    <property type="match status" value="1"/>
</dbReference>
<feature type="domain" description="Core-binding (CB)" evidence="6">
    <location>
        <begin position="123"/>
        <end position="204"/>
    </location>
</feature>
<dbReference type="PANTHER" id="PTHR30349:SF90">
    <property type="entry name" value="TYROSINE RECOMBINASE XERD"/>
    <property type="match status" value="1"/>
</dbReference>
<feature type="domain" description="Tyr recombinase" evidence="5">
    <location>
        <begin position="227"/>
        <end position="411"/>
    </location>
</feature>
<dbReference type="Gene3D" id="1.10.443.10">
    <property type="entry name" value="Intergrase catalytic core"/>
    <property type="match status" value="1"/>
</dbReference>
<dbReference type="InterPro" id="IPR002104">
    <property type="entry name" value="Integrase_catalytic"/>
</dbReference>
<dbReference type="PROSITE" id="PS51898">
    <property type="entry name" value="TYR_RECOMBINASE"/>
    <property type="match status" value="1"/>
</dbReference>
<dbReference type="GO" id="GO:0003677">
    <property type="term" value="F:DNA binding"/>
    <property type="evidence" value="ECO:0007669"/>
    <property type="project" value="UniProtKB-UniRule"/>
</dbReference>
<dbReference type="Gene3D" id="1.10.150.130">
    <property type="match status" value="1"/>
</dbReference>
<evidence type="ECO:0000256" key="2">
    <source>
        <dbReference type="ARBA" id="ARBA00023125"/>
    </source>
</evidence>
<dbReference type="InterPro" id="IPR050090">
    <property type="entry name" value="Tyrosine_recombinase_XerCD"/>
</dbReference>
<keyword evidence="2 4" id="KW-0238">DNA-binding</keyword>
<dbReference type="EMBL" id="VMNI01000010">
    <property type="protein sequence ID" value="TVO76137.1"/>
    <property type="molecule type" value="Genomic_DNA"/>
</dbReference>
<evidence type="ECO:0000259" key="5">
    <source>
        <dbReference type="PROSITE" id="PS51898"/>
    </source>
</evidence>
<evidence type="ECO:0000256" key="3">
    <source>
        <dbReference type="ARBA" id="ARBA00023172"/>
    </source>
</evidence>
<dbReference type="PANTHER" id="PTHR30349">
    <property type="entry name" value="PHAGE INTEGRASE-RELATED"/>
    <property type="match status" value="1"/>
</dbReference>
<evidence type="ECO:0000256" key="4">
    <source>
        <dbReference type="PROSITE-ProRule" id="PRU01248"/>
    </source>
</evidence>
<dbReference type="GO" id="GO:0006310">
    <property type="term" value="P:DNA recombination"/>
    <property type="evidence" value="ECO:0007669"/>
    <property type="project" value="UniProtKB-KW"/>
</dbReference>
<dbReference type="CDD" id="cd01188">
    <property type="entry name" value="INT_RitA_C_like"/>
    <property type="match status" value="1"/>
</dbReference>
<dbReference type="Pfam" id="PF02899">
    <property type="entry name" value="Phage_int_SAM_1"/>
    <property type="match status" value="1"/>
</dbReference>
<dbReference type="PROSITE" id="PS51900">
    <property type="entry name" value="CB"/>
    <property type="match status" value="1"/>
</dbReference>
<dbReference type="InterPro" id="IPR011010">
    <property type="entry name" value="DNA_brk_join_enz"/>
</dbReference>
<dbReference type="InterPro" id="IPR010998">
    <property type="entry name" value="Integrase_recombinase_N"/>
</dbReference>
<evidence type="ECO:0000313" key="8">
    <source>
        <dbReference type="Proteomes" id="UP000318349"/>
    </source>
</evidence>
<evidence type="ECO:0000256" key="1">
    <source>
        <dbReference type="ARBA" id="ARBA00022908"/>
    </source>
</evidence>
<organism evidence="7 8">
    <name type="scientific">Denitromonas halophila</name>
    <dbReference type="NCBI Taxonomy" id="1629404"/>
    <lineage>
        <taxon>Bacteria</taxon>
        <taxon>Pseudomonadati</taxon>
        <taxon>Pseudomonadota</taxon>
        <taxon>Betaproteobacteria</taxon>
        <taxon>Rhodocyclales</taxon>
        <taxon>Zoogloeaceae</taxon>
        <taxon>Denitromonas</taxon>
    </lineage>
</organism>
<dbReference type="InterPro" id="IPR004107">
    <property type="entry name" value="Integrase_SAM-like_N"/>
</dbReference>
<dbReference type="Pfam" id="PF00589">
    <property type="entry name" value="Phage_integrase"/>
    <property type="match status" value="1"/>
</dbReference>
<protein>
    <submittedName>
        <fullName evidence="7">Tyrosine-type recombinase/integrase</fullName>
    </submittedName>
</protein>
<gene>
    <name evidence="7" type="ORF">FHP89_11835</name>
</gene>
<dbReference type="InterPro" id="IPR013762">
    <property type="entry name" value="Integrase-like_cat_sf"/>
</dbReference>
<evidence type="ECO:0000313" key="7">
    <source>
        <dbReference type="EMBL" id="TVO76137.1"/>
    </source>
</evidence>
<dbReference type="InterPro" id="IPR044068">
    <property type="entry name" value="CB"/>
</dbReference>
<keyword evidence="1" id="KW-0229">DNA integration</keyword>
<evidence type="ECO:0000259" key="6">
    <source>
        <dbReference type="PROSITE" id="PS51900"/>
    </source>
</evidence>
<reference evidence="7 8" key="1">
    <citation type="submission" date="2019-07" db="EMBL/GenBank/DDBJ databases">
        <title>The pathways for chlorine oxyanion respiration interact through the shared metabolite chlorate.</title>
        <authorList>
            <person name="Barnum T.P."/>
            <person name="Cheng Y."/>
            <person name="Hill K.A."/>
            <person name="Lucas L.N."/>
            <person name="Carlson H.K."/>
            <person name="Coates J.D."/>
        </authorList>
    </citation>
    <scope>NUCLEOTIDE SEQUENCE [LARGE SCALE GENOMIC DNA]</scope>
    <source>
        <strain evidence="7 8">SFB-1</strain>
    </source>
</reference>
<comment type="caution">
    <text evidence="7">The sequence shown here is derived from an EMBL/GenBank/DDBJ whole genome shotgun (WGS) entry which is preliminary data.</text>
</comment>
<dbReference type="GO" id="GO:0015074">
    <property type="term" value="P:DNA integration"/>
    <property type="evidence" value="ECO:0007669"/>
    <property type="project" value="UniProtKB-KW"/>
</dbReference>
<keyword evidence="3" id="KW-0233">DNA recombination</keyword>
<name>A0A558E9H2_9RHOO</name>
<dbReference type="AlphaFoldDB" id="A0A558E9H2"/>
<dbReference type="Proteomes" id="UP000318349">
    <property type="component" value="Unassembled WGS sequence"/>
</dbReference>
<sequence length="419" mass="46817">MEDVMLAIWFDSPLRIQALRDGPSGPQIEGFAQELYRAGYARITARRHIREAEHFVYWSNKEGVGEGPVDEQVIQRFGRHLSRCRCPGYGHTYRVDLLRGARLFLGFLRGEGLSVARLAETQTHDCVLLAAFCQWMRQQRGTADSTLYNYKRSLRDLLARVGEDPGRLDAQCVRQFVLETSQKCGWAATKNCTTALRMFLRFLIAEGRCPAELGAAVPTVAHWRLSSLPRYLQSEEVERVIASCDPTSAVGKRDRAILLLLARLGLRAGDIVQLRLGDIDWKGAWLSVTGKSRRETRLPLTQEVGQAVVDYLQDGRPRTDSDALFVRARAPFRAFANHCAVSVIVERAMLRSGVKCPSRGAAHVLRHSAASSMLRHGASLQDIAAVLRHRSIDTTQIYAKVDVTMLGQIAQPWPGARPC</sequence>
<proteinExistence type="predicted"/>
<accession>A0A558E9H2</accession>